<keyword evidence="2" id="KW-1185">Reference proteome</keyword>
<dbReference type="Proteomes" id="UP000827092">
    <property type="component" value="Unassembled WGS sequence"/>
</dbReference>
<evidence type="ECO:0000313" key="2">
    <source>
        <dbReference type="Proteomes" id="UP000827092"/>
    </source>
</evidence>
<organism evidence="1 2">
    <name type="scientific">Oedothorax gibbosus</name>
    <dbReference type="NCBI Taxonomy" id="931172"/>
    <lineage>
        <taxon>Eukaryota</taxon>
        <taxon>Metazoa</taxon>
        <taxon>Ecdysozoa</taxon>
        <taxon>Arthropoda</taxon>
        <taxon>Chelicerata</taxon>
        <taxon>Arachnida</taxon>
        <taxon>Araneae</taxon>
        <taxon>Araneomorphae</taxon>
        <taxon>Entelegynae</taxon>
        <taxon>Araneoidea</taxon>
        <taxon>Linyphiidae</taxon>
        <taxon>Erigoninae</taxon>
        <taxon>Oedothorax</taxon>
    </lineage>
</organism>
<protein>
    <submittedName>
        <fullName evidence="1">Uncharacterized protein</fullName>
    </submittedName>
</protein>
<reference evidence="1 2" key="1">
    <citation type="journal article" date="2022" name="Nat. Ecol. Evol.">
        <title>A masculinizing supergene underlies an exaggerated male reproductive morph in a spider.</title>
        <authorList>
            <person name="Hendrickx F."/>
            <person name="De Corte Z."/>
            <person name="Sonet G."/>
            <person name="Van Belleghem S.M."/>
            <person name="Kostlbacher S."/>
            <person name="Vangestel C."/>
        </authorList>
    </citation>
    <scope>NUCLEOTIDE SEQUENCE [LARGE SCALE GENOMIC DNA]</scope>
    <source>
        <strain evidence="1">W744_W776</strain>
    </source>
</reference>
<dbReference type="EMBL" id="JAFNEN010000620">
    <property type="protein sequence ID" value="KAG8179538.1"/>
    <property type="molecule type" value="Genomic_DNA"/>
</dbReference>
<accession>A0AAV6U6L0</accession>
<comment type="caution">
    <text evidence="1">The sequence shown here is derived from an EMBL/GenBank/DDBJ whole genome shotgun (WGS) entry which is preliminary data.</text>
</comment>
<name>A0AAV6U6L0_9ARAC</name>
<dbReference type="AlphaFoldDB" id="A0AAV6U6L0"/>
<gene>
    <name evidence="1" type="ORF">JTE90_000939</name>
</gene>
<evidence type="ECO:0000313" key="1">
    <source>
        <dbReference type="EMBL" id="KAG8179538.1"/>
    </source>
</evidence>
<proteinExistence type="predicted"/>
<sequence length="89" mass="10262">MHRAFIKQHIEDAKCSSSSINAEDHYCWHVFYLFYICSEPSLVASVVPLTTTAENYPGWHVFYLFYIELRTIIGGMCSTYSIIAQNHHG</sequence>